<feature type="region of interest" description="Disordered" evidence="5">
    <location>
        <begin position="88"/>
        <end position="109"/>
    </location>
</feature>
<keyword evidence="9" id="KW-1185">Reference proteome</keyword>
<dbReference type="SUPFAM" id="SSF46689">
    <property type="entry name" value="Homeodomain-like"/>
    <property type="match status" value="1"/>
</dbReference>
<name>B9RUJ1_RICCO</name>
<dbReference type="InterPro" id="IPR001005">
    <property type="entry name" value="SANT/Myb"/>
</dbReference>
<dbReference type="PROSITE" id="PS51294">
    <property type="entry name" value="HTH_MYB"/>
    <property type="match status" value="1"/>
</dbReference>
<evidence type="ECO:0000256" key="5">
    <source>
        <dbReference type="SAM" id="MobiDB-lite"/>
    </source>
</evidence>
<dbReference type="GO" id="GO:0003700">
    <property type="term" value="F:DNA-binding transcription factor activity"/>
    <property type="evidence" value="ECO:0000318"/>
    <property type="project" value="GO_Central"/>
</dbReference>
<dbReference type="PANTHER" id="PTHR47994">
    <property type="entry name" value="F14D16.11-RELATED"/>
    <property type="match status" value="1"/>
</dbReference>
<evidence type="ECO:0000259" key="6">
    <source>
        <dbReference type="PROSITE" id="PS50090"/>
    </source>
</evidence>
<dbReference type="GO" id="GO:0005634">
    <property type="term" value="C:nucleus"/>
    <property type="evidence" value="ECO:0000318"/>
    <property type="project" value="GO_Central"/>
</dbReference>
<evidence type="ECO:0000259" key="7">
    <source>
        <dbReference type="PROSITE" id="PS51294"/>
    </source>
</evidence>
<sequence>MGRPPCCDKSNVKRGLWSAEEDAKILAYVSNHGIGNWTLVPKKAGIDPVTHKPFSQILSDYGNISGIINSGNPIGSFNKFLNNNSNTNNLIPKPEPSSVLTGPSSSNKILAPSSLEQQVQDNHPPWNLLPQFQFANHDIMQPHFFSEVSSSCSSSSSTTLTQLNSPRSYSCQQSQPPTTPSPCLWSEFLVSDPALSADFQQQQQQENDSNGRVSSLTLDEKHISHDKFGDGNEGFGSYEDRGTINGSQANTDISPCSATSFLDGILDKDREMSLQFPELLDISFDY</sequence>
<organism evidence="8 9">
    <name type="scientific">Ricinus communis</name>
    <name type="common">Castor bean</name>
    <dbReference type="NCBI Taxonomy" id="3988"/>
    <lineage>
        <taxon>Eukaryota</taxon>
        <taxon>Viridiplantae</taxon>
        <taxon>Streptophyta</taxon>
        <taxon>Embryophyta</taxon>
        <taxon>Tracheophyta</taxon>
        <taxon>Spermatophyta</taxon>
        <taxon>Magnoliopsida</taxon>
        <taxon>eudicotyledons</taxon>
        <taxon>Gunneridae</taxon>
        <taxon>Pentapetalae</taxon>
        <taxon>rosids</taxon>
        <taxon>fabids</taxon>
        <taxon>Malpighiales</taxon>
        <taxon>Euphorbiaceae</taxon>
        <taxon>Acalyphoideae</taxon>
        <taxon>Acalypheae</taxon>
        <taxon>Ricinus</taxon>
    </lineage>
</organism>
<dbReference type="Proteomes" id="UP000008311">
    <property type="component" value="Unassembled WGS sequence"/>
</dbReference>
<evidence type="ECO:0000256" key="3">
    <source>
        <dbReference type="ARBA" id="ARBA00023125"/>
    </source>
</evidence>
<dbReference type="InterPro" id="IPR017930">
    <property type="entry name" value="Myb_dom"/>
</dbReference>
<keyword evidence="4" id="KW-0539">Nucleus</keyword>
<dbReference type="InParanoid" id="B9RUJ1"/>
<evidence type="ECO:0000256" key="1">
    <source>
        <dbReference type="ARBA" id="ARBA00004123"/>
    </source>
</evidence>
<dbReference type="InterPro" id="IPR015495">
    <property type="entry name" value="Myb_TF_plants"/>
</dbReference>
<feature type="compositionally biased region" description="Polar residues" evidence="5">
    <location>
        <begin position="158"/>
        <end position="169"/>
    </location>
</feature>
<dbReference type="GO" id="GO:0003677">
    <property type="term" value="F:DNA binding"/>
    <property type="evidence" value="ECO:0007669"/>
    <property type="project" value="UniProtKB-KW"/>
</dbReference>
<evidence type="ECO:0000313" key="8">
    <source>
        <dbReference type="EMBL" id="EEF44978.1"/>
    </source>
</evidence>
<feature type="compositionally biased region" description="Polar residues" evidence="5">
    <location>
        <begin position="98"/>
        <end position="109"/>
    </location>
</feature>
<dbReference type="Gene3D" id="1.10.10.60">
    <property type="entry name" value="Homeodomain-like"/>
    <property type="match status" value="1"/>
</dbReference>
<evidence type="ECO:0000313" key="9">
    <source>
        <dbReference type="Proteomes" id="UP000008311"/>
    </source>
</evidence>
<evidence type="ECO:0000256" key="2">
    <source>
        <dbReference type="ARBA" id="ARBA00022737"/>
    </source>
</evidence>
<feature type="domain" description="Myb-like" evidence="6">
    <location>
        <begin position="9"/>
        <end position="43"/>
    </location>
</feature>
<dbReference type="PANTHER" id="PTHR47994:SF5">
    <property type="entry name" value="F14D16.11-RELATED"/>
    <property type="match status" value="1"/>
</dbReference>
<dbReference type="eggNOG" id="KOG0048">
    <property type="taxonomic scope" value="Eukaryota"/>
</dbReference>
<dbReference type="InterPro" id="IPR009057">
    <property type="entry name" value="Homeodomain-like_sf"/>
</dbReference>
<proteinExistence type="predicted"/>
<keyword evidence="2" id="KW-0677">Repeat</keyword>
<protein>
    <submittedName>
        <fullName evidence="8">R2r3-myb transcription factor, putative</fullName>
    </submittedName>
</protein>
<dbReference type="STRING" id="3988.B9RUJ1"/>
<feature type="region of interest" description="Disordered" evidence="5">
    <location>
        <begin position="156"/>
        <end position="176"/>
    </location>
</feature>
<keyword evidence="3" id="KW-0238">DNA-binding</keyword>
<dbReference type="Pfam" id="PF00249">
    <property type="entry name" value="Myb_DNA-binding"/>
    <property type="match status" value="1"/>
</dbReference>
<comment type="subcellular location">
    <subcellularLocation>
        <location evidence="1">Nucleus</location>
    </subcellularLocation>
</comment>
<dbReference type="CDD" id="cd00167">
    <property type="entry name" value="SANT"/>
    <property type="match status" value="1"/>
</dbReference>
<feature type="domain" description="HTH myb-type" evidence="7">
    <location>
        <begin position="9"/>
        <end position="45"/>
    </location>
</feature>
<accession>B9RUJ1</accession>
<dbReference type="EMBL" id="EQ973817">
    <property type="protein sequence ID" value="EEF44978.1"/>
    <property type="molecule type" value="Genomic_DNA"/>
</dbReference>
<evidence type="ECO:0000256" key="4">
    <source>
        <dbReference type="ARBA" id="ARBA00023242"/>
    </source>
</evidence>
<dbReference type="PROSITE" id="PS50090">
    <property type="entry name" value="MYB_LIKE"/>
    <property type="match status" value="1"/>
</dbReference>
<dbReference type="AlphaFoldDB" id="B9RUJ1"/>
<gene>
    <name evidence="8" type="ORF">RCOM_0853240</name>
</gene>
<reference evidence="9" key="1">
    <citation type="journal article" date="2010" name="Nat. Biotechnol.">
        <title>Draft genome sequence of the oilseed species Ricinus communis.</title>
        <authorList>
            <person name="Chan A.P."/>
            <person name="Crabtree J."/>
            <person name="Zhao Q."/>
            <person name="Lorenzi H."/>
            <person name="Orvis J."/>
            <person name="Puiu D."/>
            <person name="Melake-Berhan A."/>
            <person name="Jones K.M."/>
            <person name="Redman J."/>
            <person name="Chen G."/>
            <person name="Cahoon E.B."/>
            <person name="Gedil M."/>
            <person name="Stanke M."/>
            <person name="Haas B.J."/>
            <person name="Wortman J.R."/>
            <person name="Fraser-Liggett C.M."/>
            <person name="Ravel J."/>
            <person name="Rabinowicz P.D."/>
        </authorList>
    </citation>
    <scope>NUCLEOTIDE SEQUENCE [LARGE SCALE GENOMIC DNA]</scope>
    <source>
        <strain evidence="9">cv. Hale</strain>
    </source>
</reference>